<accession>A0A1N6GPE2</accession>
<gene>
    <name evidence="1" type="ORF">SAMN05444409_1969</name>
</gene>
<dbReference type="EMBL" id="FSRK01000001">
    <property type="protein sequence ID" value="SIO09391.1"/>
    <property type="molecule type" value="Genomic_DNA"/>
</dbReference>
<evidence type="ECO:0000313" key="2">
    <source>
        <dbReference type="Proteomes" id="UP000185207"/>
    </source>
</evidence>
<dbReference type="OrthoDB" id="1442826at2"/>
<dbReference type="AlphaFoldDB" id="A0A1N6GPE2"/>
<sequence>MNTNVSTFKLVTHIVEDHRFYPTHIALYIVLLRYWQMNHCQNSFRIYREEVMKLSKIKSIATYHKCIKDLNDAGFIVYSPSFNTYRGTLVDIVLPDKIKESLFSRTETTSLIDNAPKFLVPSFFEVELYFNERNFSSLEAKEFYNFYDLREWRRINDKLMISWQAAARNWIINLKK</sequence>
<evidence type="ECO:0000313" key="1">
    <source>
        <dbReference type="EMBL" id="SIO09391.1"/>
    </source>
</evidence>
<keyword evidence="2" id="KW-1185">Reference proteome</keyword>
<organism evidence="1 2">
    <name type="scientific">Epilithonimonas zeae</name>
    <dbReference type="NCBI Taxonomy" id="1416779"/>
    <lineage>
        <taxon>Bacteria</taxon>
        <taxon>Pseudomonadati</taxon>
        <taxon>Bacteroidota</taxon>
        <taxon>Flavobacteriia</taxon>
        <taxon>Flavobacteriales</taxon>
        <taxon>Weeksellaceae</taxon>
        <taxon>Chryseobacterium group</taxon>
        <taxon>Epilithonimonas</taxon>
    </lineage>
</organism>
<reference evidence="2" key="1">
    <citation type="submission" date="2016-11" db="EMBL/GenBank/DDBJ databases">
        <authorList>
            <person name="Varghese N."/>
            <person name="Submissions S."/>
        </authorList>
    </citation>
    <scope>NUCLEOTIDE SEQUENCE [LARGE SCALE GENOMIC DNA]</scope>
    <source>
        <strain evidence="2">DSM 27623</strain>
    </source>
</reference>
<protein>
    <submittedName>
        <fullName evidence="1">Uncharacterized protein</fullName>
    </submittedName>
</protein>
<dbReference type="Proteomes" id="UP000185207">
    <property type="component" value="Unassembled WGS sequence"/>
</dbReference>
<name>A0A1N6GPE2_9FLAO</name>
<dbReference type="RefSeq" id="WP_074235086.1">
    <property type="nucleotide sequence ID" value="NZ_FSRK01000001.1"/>
</dbReference>
<dbReference type="STRING" id="1416779.SAMN05444409_1969"/>
<proteinExistence type="predicted"/>